<accession>A0ABR1UW54</accession>
<comment type="caution">
    <text evidence="1">The sequence shown here is derived from an EMBL/GenBank/DDBJ whole genome shotgun (WGS) entry which is preliminary data.</text>
</comment>
<protein>
    <submittedName>
        <fullName evidence="1">Uncharacterized protein</fullName>
    </submittedName>
</protein>
<proteinExistence type="predicted"/>
<sequence length="89" mass="10287">MKFKSIDWTSDPSAPRYIPEITLGGPEFLPWQEPHMLDTLNIGSEEISSSDANPAHYDWDDIRGYTEMWNFLSSDPLERMKVEKSHEDG</sequence>
<evidence type="ECO:0000313" key="2">
    <source>
        <dbReference type="Proteomes" id="UP001446871"/>
    </source>
</evidence>
<organism evidence="1 2">
    <name type="scientific">Apiospora saccharicola</name>
    <dbReference type="NCBI Taxonomy" id="335842"/>
    <lineage>
        <taxon>Eukaryota</taxon>
        <taxon>Fungi</taxon>
        <taxon>Dikarya</taxon>
        <taxon>Ascomycota</taxon>
        <taxon>Pezizomycotina</taxon>
        <taxon>Sordariomycetes</taxon>
        <taxon>Xylariomycetidae</taxon>
        <taxon>Amphisphaeriales</taxon>
        <taxon>Apiosporaceae</taxon>
        <taxon>Apiospora</taxon>
    </lineage>
</organism>
<evidence type="ECO:0000313" key="1">
    <source>
        <dbReference type="EMBL" id="KAK8063165.1"/>
    </source>
</evidence>
<reference evidence="1 2" key="1">
    <citation type="submission" date="2023-01" db="EMBL/GenBank/DDBJ databases">
        <title>Analysis of 21 Apiospora genomes using comparative genomics revels a genus with tremendous synthesis potential of carbohydrate active enzymes and secondary metabolites.</title>
        <authorList>
            <person name="Sorensen T."/>
        </authorList>
    </citation>
    <scope>NUCLEOTIDE SEQUENCE [LARGE SCALE GENOMIC DNA]</scope>
    <source>
        <strain evidence="1 2">CBS 83171</strain>
    </source>
</reference>
<dbReference type="Proteomes" id="UP001446871">
    <property type="component" value="Unassembled WGS sequence"/>
</dbReference>
<dbReference type="EMBL" id="JAQQWM010000005">
    <property type="protein sequence ID" value="KAK8063165.1"/>
    <property type="molecule type" value="Genomic_DNA"/>
</dbReference>
<gene>
    <name evidence="1" type="ORF">PG996_007817</name>
</gene>
<name>A0ABR1UW54_9PEZI</name>
<keyword evidence="2" id="KW-1185">Reference proteome</keyword>